<organism evidence="1 2">
    <name type="scientific">Sorangium cellulosum</name>
    <name type="common">Polyangium cellulosum</name>
    <dbReference type="NCBI Taxonomy" id="56"/>
    <lineage>
        <taxon>Bacteria</taxon>
        <taxon>Pseudomonadati</taxon>
        <taxon>Myxococcota</taxon>
        <taxon>Polyangia</taxon>
        <taxon>Polyangiales</taxon>
        <taxon>Polyangiaceae</taxon>
        <taxon>Sorangium</taxon>
    </lineage>
</organism>
<dbReference type="OrthoDB" id="6287017at2"/>
<proteinExistence type="predicted"/>
<dbReference type="Proteomes" id="UP000295781">
    <property type="component" value="Chromosome"/>
</dbReference>
<dbReference type="AlphaFoldDB" id="A0A4V0NCY6"/>
<evidence type="ECO:0000313" key="1">
    <source>
        <dbReference type="EMBL" id="AUX20802.1"/>
    </source>
</evidence>
<reference evidence="1 2" key="1">
    <citation type="submission" date="2015-09" db="EMBL/GenBank/DDBJ databases">
        <title>Sorangium comparison.</title>
        <authorList>
            <person name="Zaburannyi N."/>
            <person name="Bunk B."/>
            <person name="Overmann J."/>
            <person name="Mueller R."/>
        </authorList>
    </citation>
    <scope>NUCLEOTIDE SEQUENCE [LARGE SCALE GENOMIC DNA]</scope>
    <source>
        <strain evidence="1 2">So ceGT47</strain>
    </source>
</reference>
<name>A0A4V0NCY6_SORCE</name>
<sequence length="286" mass="31146">MNDHGLIEFRTAYLRAIARVWREGETSDFARDLTSGVQSKIDQCLSECGFSADCWPNLCVQLVRNGGVQWNPGDTGGWFSPVSKHEALTLRLPLDKAKVLRGVDQRYWAQALAEFYQLFPTPFGPIADPSQSGAKGATHQSLMAYPTKLGDFQSFLELGGVIARAIALAWRQQASGDMSFTNDLTTRAAGALQSWLGYISPWGIDLRVEPAPDGVRWIPPTDDASAGAWACGATREGKSLPLEDHLKNTLTLCLPDRPGKDATVWPIALAAYNNTGPAYPFTCCPA</sequence>
<dbReference type="NCBIfam" id="TIGR03795">
    <property type="entry name" value="RNP_Burkhold"/>
    <property type="match status" value="1"/>
</dbReference>
<protein>
    <submittedName>
        <fullName evidence="1">Uncharacterized protein</fullName>
    </submittedName>
</protein>
<evidence type="ECO:0000313" key="2">
    <source>
        <dbReference type="Proteomes" id="UP000295781"/>
    </source>
</evidence>
<dbReference type="EMBL" id="CP012670">
    <property type="protein sequence ID" value="AUX20802.1"/>
    <property type="molecule type" value="Genomic_DNA"/>
</dbReference>
<accession>A0A4V0NCY6</accession>
<dbReference type="InterPro" id="IPR022261">
    <property type="entry name" value="RNP_Burkhold"/>
</dbReference>
<gene>
    <name evidence="1" type="ORF">SOCEGT47_012760</name>
</gene>